<reference evidence="3 4" key="1">
    <citation type="journal article" date="2016" name="Nat. Commun.">
        <title>Thousands of microbial genomes shed light on interconnected biogeochemical processes in an aquifer system.</title>
        <authorList>
            <person name="Anantharaman K."/>
            <person name="Brown C.T."/>
            <person name="Hug L.A."/>
            <person name="Sharon I."/>
            <person name="Castelle C.J."/>
            <person name="Probst A.J."/>
            <person name="Thomas B.C."/>
            <person name="Singh A."/>
            <person name="Wilkins M.J."/>
            <person name="Karaoz U."/>
            <person name="Brodie E.L."/>
            <person name="Williams K.H."/>
            <person name="Hubbard S.S."/>
            <person name="Banfield J.F."/>
        </authorList>
    </citation>
    <scope>NUCLEOTIDE SEQUENCE [LARGE SCALE GENOMIC DNA]</scope>
</reference>
<comment type="caution">
    <text evidence="3">The sequence shown here is derived from an EMBL/GenBank/DDBJ whole genome shotgun (WGS) entry which is preliminary data.</text>
</comment>
<protein>
    <recommendedName>
        <fullName evidence="2">VWFA domain-containing protein</fullName>
    </recommendedName>
</protein>
<name>A0A1F8FIT2_9BACT</name>
<feature type="transmembrane region" description="Helical" evidence="1">
    <location>
        <begin position="12"/>
        <end position="31"/>
    </location>
</feature>
<feature type="transmembrane region" description="Helical" evidence="1">
    <location>
        <begin position="329"/>
        <end position="349"/>
    </location>
</feature>
<evidence type="ECO:0000256" key="1">
    <source>
        <dbReference type="SAM" id="Phobius"/>
    </source>
</evidence>
<evidence type="ECO:0000259" key="2">
    <source>
        <dbReference type="PROSITE" id="PS50234"/>
    </source>
</evidence>
<dbReference type="Pfam" id="PF13519">
    <property type="entry name" value="VWA_2"/>
    <property type="match status" value="1"/>
</dbReference>
<keyword evidence="1" id="KW-1133">Transmembrane helix</keyword>
<sequence length="350" mass="39540">MSDWRFLTPAYFELLKLVGLMAVFLVVVIFLKWFKRPRRSKNSCYRLFGPDWAWLLVLLLAVSVVVALAGPLISSGHVISQSGSIDVLVFIDNSFSMATRDLRPSRQELAKSAALNLVDKGILWPGDRAAVFVFGGLARWRMPLSKDFEDFRVKISEIGHPEVYQEESQLNTDFAYLLDYAVRSIDTQDDFTKSNQAVLNLKTYANNRIAFLFSDGNDESEGRLNESLRRLAQKKIKIYGIGVGTEKGGTVTIRAYDPDDPQSPSQKVTVKTKLQMKTLEKVSQATGGETFVFNAEDRQTKLESFMRSAVNASRSTLPRLIYSDKGREVWWEVLSFPAVLLFFLIIILAI</sequence>
<organism evidence="3 4">
    <name type="scientific">Candidatus Yanofskybacteria bacterium RIFCSPHIGHO2_02_FULL_43_15c</name>
    <dbReference type="NCBI Taxonomy" id="1802679"/>
    <lineage>
        <taxon>Bacteria</taxon>
        <taxon>Candidatus Yanofskyibacteriota</taxon>
    </lineage>
</organism>
<dbReference type="PANTHER" id="PTHR37947">
    <property type="entry name" value="BLL2462 PROTEIN"/>
    <property type="match status" value="1"/>
</dbReference>
<feature type="domain" description="VWFA" evidence="2">
    <location>
        <begin position="86"/>
        <end position="310"/>
    </location>
</feature>
<accession>A0A1F8FIT2</accession>
<keyword evidence="1" id="KW-0472">Membrane</keyword>
<dbReference type="Gene3D" id="3.40.50.410">
    <property type="entry name" value="von Willebrand factor, type A domain"/>
    <property type="match status" value="1"/>
</dbReference>
<keyword evidence="1" id="KW-0812">Transmembrane</keyword>
<evidence type="ECO:0000313" key="3">
    <source>
        <dbReference type="EMBL" id="OGN12256.1"/>
    </source>
</evidence>
<dbReference type="Proteomes" id="UP000178197">
    <property type="component" value="Unassembled WGS sequence"/>
</dbReference>
<dbReference type="InterPro" id="IPR002035">
    <property type="entry name" value="VWF_A"/>
</dbReference>
<feature type="transmembrane region" description="Helical" evidence="1">
    <location>
        <begin position="52"/>
        <end position="73"/>
    </location>
</feature>
<dbReference type="EMBL" id="MGJT01000020">
    <property type="protein sequence ID" value="OGN12256.1"/>
    <property type="molecule type" value="Genomic_DNA"/>
</dbReference>
<gene>
    <name evidence="3" type="ORF">A3C71_03135</name>
</gene>
<dbReference type="SUPFAM" id="SSF53300">
    <property type="entry name" value="vWA-like"/>
    <property type="match status" value="1"/>
</dbReference>
<dbReference type="AlphaFoldDB" id="A0A1F8FIT2"/>
<dbReference type="InterPro" id="IPR036465">
    <property type="entry name" value="vWFA_dom_sf"/>
</dbReference>
<dbReference type="PROSITE" id="PS50234">
    <property type="entry name" value="VWFA"/>
    <property type="match status" value="1"/>
</dbReference>
<evidence type="ECO:0000313" key="4">
    <source>
        <dbReference type="Proteomes" id="UP000178197"/>
    </source>
</evidence>
<proteinExistence type="predicted"/>
<dbReference type="PANTHER" id="PTHR37947:SF1">
    <property type="entry name" value="BLL2462 PROTEIN"/>
    <property type="match status" value="1"/>
</dbReference>
<dbReference type="SMART" id="SM00327">
    <property type="entry name" value="VWA"/>
    <property type="match status" value="1"/>
</dbReference>